<dbReference type="CDD" id="cd07011">
    <property type="entry name" value="cupin_PMI_type_I_N"/>
    <property type="match status" value="1"/>
</dbReference>
<dbReference type="GO" id="GO:0008270">
    <property type="term" value="F:zinc ion binding"/>
    <property type="evidence" value="ECO:0007669"/>
    <property type="project" value="InterPro"/>
</dbReference>
<name>A0A8J6BH37_9EUKA</name>
<dbReference type="PANTHER" id="PTHR10309:SF0">
    <property type="entry name" value="MANNOSE-6-PHOSPHATE ISOMERASE"/>
    <property type="match status" value="1"/>
</dbReference>
<dbReference type="InterPro" id="IPR001250">
    <property type="entry name" value="Man6P_Isoase-1"/>
</dbReference>
<sequence>MLSSLAESAANPSNREPATAESVGQLYSLLSDIKESLHDEVGKMRPLHNHRSHRAMHQFIQSRKDLAQKIPEFLQAAANASIQAVSTQAPLATGDATMSLHRVDPAVQRYVWGMEPPCLVHAMSGAADGTPEPWAEAWFGVHPRAPSTLPNGMPLTEFIASNPALGFPPFLLKALSIAKPLSIQAHPDQELAATLHARRPDIYPDASHKPELMIAVKPTRVLCGFKTSAELLELVGKLPALAAAFGAAAFDAFNSEPWSGVKGCLTHLFDHPETHEAAIAELVAVDGVAAFVHGFFGTDVGVIVAALLQHRTLQPGEAVFIPANELHCYLSGEGIEVMVSSDNVVRCGLTGKLIDTPTLLGMVSGMHAEMAQVTPTVSGPFRSFDCPAEFRVVGVTLDGGNTEADVEPMPGPLFVLCMTGEVEVSTPMGSSAVICAHQCLFAGIDLGLAGLRMRGRGEAIIVAPRV</sequence>
<dbReference type="EC" id="5.3.1.8" evidence="5"/>
<accession>A0A8J6BH37</accession>
<proteinExistence type="inferred from homology"/>
<feature type="compositionally biased region" description="Polar residues" evidence="9">
    <location>
        <begin position="1"/>
        <end position="16"/>
    </location>
</feature>
<dbReference type="Gene3D" id="2.60.120.10">
    <property type="entry name" value="Jelly Rolls"/>
    <property type="match status" value="2"/>
</dbReference>
<comment type="catalytic activity">
    <reaction evidence="1">
        <text>D-mannose 6-phosphate = D-fructose 6-phosphate</text>
        <dbReference type="Rhea" id="RHEA:12356"/>
        <dbReference type="ChEBI" id="CHEBI:58735"/>
        <dbReference type="ChEBI" id="CHEBI:61527"/>
        <dbReference type="EC" id="5.3.1.8"/>
    </reaction>
</comment>
<dbReference type="InterPro" id="IPR014710">
    <property type="entry name" value="RmlC-like_jellyroll"/>
</dbReference>
<evidence type="ECO:0000256" key="1">
    <source>
        <dbReference type="ARBA" id="ARBA00000757"/>
    </source>
</evidence>
<gene>
    <name evidence="11" type="ORF">J8273_1247</name>
</gene>
<evidence type="ECO:0000256" key="3">
    <source>
        <dbReference type="ARBA" id="ARBA00004666"/>
    </source>
</evidence>
<dbReference type="PRINTS" id="PR00714">
    <property type="entry name" value="MAN6PISMRASE"/>
</dbReference>
<evidence type="ECO:0000256" key="8">
    <source>
        <dbReference type="ARBA" id="ARBA00023235"/>
    </source>
</evidence>
<dbReference type="Proteomes" id="UP000717585">
    <property type="component" value="Unassembled WGS sequence"/>
</dbReference>
<reference evidence="11" key="1">
    <citation type="submission" date="2021-05" db="EMBL/GenBank/DDBJ databases">
        <title>A free-living protist that lacks canonical eukaryotic 1 DNA replication and segregation systems.</title>
        <authorList>
            <person name="Salas-Leiva D.E."/>
            <person name="Tromer E.C."/>
            <person name="Curtis B.A."/>
            <person name="Jerlstrom-Hultqvist J."/>
            <person name="Kolisko M."/>
            <person name="Yi Z."/>
            <person name="Salas-Leiva J.S."/>
            <person name="Gallot-Lavallee L."/>
            <person name="Kops G.J.P.L."/>
            <person name="Archibald J.M."/>
            <person name="Simpson A.G.B."/>
            <person name="Roger A.J."/>
        </authorList>
    </citation>
    <scope>NUCLEOTIDE SEQUENCE</scope>
    <source>
        <strain evidence="11">BICM</strain>
    </source>
</reference>
<evidence type="ECO:0000256" key="5">
    <source>
        <dbReference type="ARBA" id="ARBA00011956"/>
    </source>
</evidence>
<protein>
    <recommendedName>
        <fullName evidence="5">mannose-6-phosphate isomerase</fullName>
        <ecNumber evidence="5">5.3.1.8</ecNumber>
    </recommendedName>
</protein>
<dbReference type="Pfam" id="PF20511">
    <property type="entry name" value="PMI_typeI_cat"/>
    <property type="match status" value="1"/>
</dbReference>
<keyword evidence="6" id="KW-0479">Metal-binding</keyword>
<feature type="region of interest" description="Disordered" evidence="9">
    <location>
        <begin position="1"/>
        <end position="21"/>
    </location>
</feature>
<evidence type="ECO:0000256" key="7">
    <source>
        <dbReference type="ARBA" id="ARBA00022833"/>
    </source>
</evidence>
<comment type="pathway">
    <text evidence="3">Nucleotide-sugar biosynthesis; GDP-alpha-D-mannose biosynthesis; alpha-D-mannose 1-phosphate from D-fructose 6-phosphate: step 1/2.</text>
</comment>
<keyword evidence="7" id="KW-0862">Zinc</keyword>
<dbReference type="InterPro" id="IPR016305">
    <property type="entry name" value="Mannose-6-P_Isomerase"/>
</dbReference>
<organism evidence="11 12">
    <name type="scientific">Carpediemonas membranifera</name>
    <dbReference type="NCBI Taxonomy" id="201153"/>
    <lineage>
        <taxon>Eukaryota</taxon>
        <taxon>Metamonada</taxon>
        <taxon>Carpediemonas-like organisms</taxon>
        <taxon>Carpediemonas</taxon>
    </lineage>
</organism>
<feature type="domain" description="Phosphomannose isomerase type I catalytic" evidence="10">
    <location>
        <begin position="101"/>
        <end position="226"/>
    </location>
</feature>
<dbReference type="PANTHER" id="PTHR10309">
    <property type="entry name" value="MANNOSE-6-PHOSPHATE ISOMERASE"/>
    <property type="match status" value="1"/>
</dbReference>
<dbReference type="GO" id="GO:0005829">
    <property type="term" value="C:cytosol"/>
    <property type="evidence" value="ECO:0007669"/>
    <property type="project" value="TreeGrafter"/>
</dbReference>
<evidence type="ECO:0000259" key="10">
    <source>
        <dbReference type="Pfam" id="PF20511"/>
    </source>
</evidence>
<evidence type="ECO:0000313" key="12">
    <source>
        <dbReference type="Proteomes" id="UP000717585"/>
    </source>
</evidence>
<comment type="similarity">
    <text evidence="4">Belongs to the mannose-6-phosphate isomerase type 1 family.</text>
</comment>
<comment type="cofactor">
    <cofactor evidence="2">
        <name>Zn(2+)</name>
        <dbReference type="ChEBI" id="CHEBI:29105"/>
    </cofactor>
</comment>
<comment type="caution">
    <text evidence="11">The sequence shown here is derived from an EMBL/GenBank/DDBJ whole genome shotgun (WGS) entry which is preliminary data.</text>
</comment>
<dbReference type="Gene3D" id="1.10.441.10">
    <property type="entry name" value="Phosphomannose Isomerase, domain 2"/>
    <property type="match status" value="1"/>
</dbReference>
<evidence type="ECO:0000313" key="11">
    <source>
        <dbReference type="EMBL" id="KAG9397332.1"/>
    </source>
</evidence>
<dbReference type="UniPathway" id="UPA00126">
    <property type="reaction ID" value="UER00423"/>
</dbReference>
<evidence type="ECO:0000256" key="4">
    <source>
        <dbReference type="ARBA" id="ARBA00010772"/>
    </source>
</evidence>
<dbReference type="EMBL" id="JAHDYR010000003">
    <property type="protein sequence ID" value="KAG9397332.1"/>
    <property type="molecule type" value="Genomic_DNA"/>
</dbReference>
<dbReference type="AlphaFoldDB" id="A0A8J6BH37"/>
<dbReference type="OrthoDB" id="6605218at2759"/>
<dbReference type="GO" id="GO:0005975">
    <property type="term" value="P:carbohydrate metabolic process"/>
    <property type="evidence" value="ECO:0007669"/>
    <property type="project" value="InterPro"/>
</dbReference>
<dbReference type="SUPFAM" id="SSF51182">
    <property type="entry name" value="RmlC-like cupins"/>
    <property type="match status" value="1"/>
</dbReference>
<dbReference type="InterPro" id="IPR011051">
    <property type="entry name" value="RmlC_Cupin_sf"/>
</dbReference>
<evidence type="ECO:0000256" key="6">
    <source>
        <dbReference type="ARBA" id="ARBA00022723"/>
    </source>
</evidence>
<dbReference type="GO" id="GO:0009298">
    <property type="term" value="P:GDP-mannose biosynthetic process"/>
    <property type="evidence" value="ECO:0007669"/>
    <property type="project" value="UniProtKB-UniPathway"/>
</dbReference>
<dbReference type="NCBIfam" id="TIGR00218">
    <property type="entry name" value="manA"/>
    <property type="match status" value="1"/>
</dbReference>
<dbReference type="GO" id="GO:0004476">
    <property type="term" value="F:mannose-6-phosphate isomerase activity"/>
    <property type="evidence" value="ECO:0007669"/>
    <property type="project" value="UniProtKB-EC"/>
</dbReference>
<evidence type="ECO:0000256" key="9">
    <source>
        <dbReference type="SAM" id="MobiDB-lite"/>
    </source>
</evidence>
<evidence type="ECO:0000256" key="2">
    <source>
        <dbReference type="ARBA" id="ARBA00001947"/>
    </source>
</evidence>
<keyword evidence="8 11" id="KW-0413">Isomerase</keyword>
<keyword evidence="12" id="KW-1185">Reference proteome</keyword>
<dbReference type="InterPro" id="IPR046457">
    <property type="entry name" value="PMI_typeI_cat"/>
</dbReference>